<sequence>HTSLPLTPLRNILEEIVSGEPAAPFFIKKPIIQKLIEGGSVIFECQVGGNPKPHVYWKKAGLPLTSGYRYNADFSFICHVYIAARLQDKGKATWFKVEEVTSHSPRHVSSSVSIKKEPVGQRPIFIQPISSCSVRSGETVRFQARLSARPKPEILWFHNQQLMLPSKDIVFHFDESTGTAMLIIVDAYPEHAGQYSCKARNNTGDASCTLKVKVKDKSEFEPLNICKVELLPEFAEEEEELLFPHCSFQRGPQIGPSQRWVGRPCTAIYGQNTAN</sequence>
<dbReference type="GeneTree" id="ENSGT01110000267173"/>
<dbReference type="InterPro" id="IPR003598">
    <property type="entry name" value="Ig_sub2"/>
</dbReference>
<evidence type="ECO:0000313" key="6">
    <source>
        <dbReference type="Proteomes" id="UP000694421"/>
    </source>
</evidence>
<dbReference type="AlphaFoldDB" id="A0A8D0DY54"/>
<dbReference type="Pfam" id="PF07679">
    <property type="entry name" value="I-set"/>
    <property type="match status" value="2"/>
</dbReference>
<evidence type="ECO:0000256" key="3">
    <source>
        <dbReference type="ARBA" id="ARBA00023319"/>
    </source>
</evidence>
<feature type="domain" description="Ig-like" evidence="4">
    <location>
        <begin position="123"/>
        <end position="213"/>
    </location>
</feature>
<dbReference type="PANTHER" id="PTHR47633">
    <property type="entry name" value="IMMUNOGLOBULIN"/>
    <property type="match status" value="1"/>
</dbReference>
<dbReference type="SMART" id="SM00409">
    <property type="entry name" value="IG"/>
    <property type="match status" value="2"/>
</dbReference>
<dbReference type="Ensembl" id="ENSSMRT00000027546.1">
    <property type="protein sequence ID" value="ENSSMRP00000023520.1"/>
    <property type="gene ID" value="ENSSMRG00000018252.1"/>
</dbReference>
<dbReference type="SMART" id="SM00408">
    <property type="entry name" value="IGc2"/>
    <property type="match status" value="2"/>
</dbReference>
<dbReference type="FunFam" id="2.60.40.10:FF:000425">
    <property type="entry name" value="Myosin light chain kinase"/>
    <property type="match status" value="1"/>
</dbReference>
<keyword evidence="3" id="KW-0393">Immunoglobulin domain</keyword>
<dbReference type="InterPro" id="IPR003599">
    <property type="entry name" value="Ig_sub"/>
</dbReference>
<evidence type="ECO:0000256" key="2">
    <source>
        <dbReference type="ARBA" id="ARBA00022490"/>
    </source>
</evidence>
<dbReference type="Proteomes" id="UP000694421">
    <property type="component" value="Unplaced"/>
</dbReference>
<feature type="domain" description="Ig-like" evidence="4">
    <location>
        <begin position="24"/>
        <end position="61"/>
    </location>
</feature>
<dbReference type="Gene3D" id="2.60.40.10">
    <property type="entry name" value="Immunoglobulins"/>
    <property type="match status" value="2"/>
</dbReference>
<dbReference type="PROSITE" id="PS50835">
    <property type="entry name" value="IG_LIKE"/>
    <property type="match status" value="2"/>
</dbReference>
<dbReference type="InterPro" id="IPR036179">
    <property type="entry name" value="Ig-like_dom_sf"/>
</dbReference>
<name>A0A8D0DY54_SALMN</name>
<evidence type="ECO:0000259" key="4">
    <source>
        <dbReference type="PROSITE" id="PS50835"/>
    </source>
</evidence>
<dbReference type="OMA" id="YCALAIR"/>
<evidence type="ECO:0000256" key="1">
    <source>
        <dbReference type="ARBA" id="ARBA00004496"/>
    </source>
</evidence>
<reference evidence="5" key="2">
    <citation type="submission" date="2025-09" db="UniProtKB">
        <authorList>
            <consortium name="Ensembl"/>
        </authorList>
    </citation>
    <scope>IDENTIFICATION</scope>
</reference>
<reference evidence="5" key="1">
    <citation type="submission" date="2025-08" db="UniProtKB">
        <authorList>
            <consortium name="Ensembl"/>
        </authorList>
    </citation>
    <scope>IDENTIFICATION</scope>
</reference>
<dbReference type="InterPro" id="IPR007110">
    <property type="entry name" value="Ig-like_dom"/>
</dbReference>
<comment type="subcellular location">
    <subcellularLocation>
        <location evidence="1">Cytoplasm</location>
    </subcellularLocation>
</comment>
<evidence type="ECO:0000313" key="5">
    <source>
        <dbReference type="Ensembl" id="ENSSMRP00000023520.1"/>
    </source>
</evidence>
<dbReference type="InterPro" id="IPR013098">
    <property type="entry name" value="Ig_I-set"/>
</dbReference>
<proteinExistence type="predicted"/>
<dbReference type="InterPro" id="IPR013783">
    <property type="entry name" value="Ig-like_fold"/>
</dbReference>
<keyword evidence="6" id="KW-1185">Reference proteome</keyword>
<organism evidence="5 6">
    <name type="scientific">Salvator merianae</name>
    <name type="common">Argentine black and white tegu</name>
    <name type="synonym">Tupinambis merianae</name>
    <dbReference type="NCBI Taxonomy" id="96440"/>
    <lineage>
        <taxon>Eukaryota</taxon>
        <taxon>Metazoa</taxon>
        <taxon>Chordata</taxon>
        <taxon>Craniata</taxon>
        <taxon>Vertebrata</taxon>
        <taxon>Euteleostomi</taxon>
        <taxon>Lepidosauria</taxon>
        <taxon>Squamata</taxon>
        <taxon>Bifurcata</taxon>
        <taxon>Unidentata</taxon>
        <taxon>Episquamata</taxon>
        <taxon>Laterata</taxon>
        <taxon>Teiioidea</taxon>
        <taxon>Teiidae</taxon>
        <taxon>Salvator</taxon>
    </lineage>
</organism>
<keyword evidence="2" id="KW-0963">Cytoplasm</keyword>
<dbReference type="GO" id="GO:0005737">
    <property type="term" value="C:cytoplasm"/>
    <property type="evidence" value="ECO:0007669"/>
    <property type="project" value="UniProtKB-SubCell"/>
</dbReference>
<dbReference type="SUPFAM" id="SSF48726">
    <property type="entry name" value="Immunoglobulin"/>
    <property type="match status" value="2"/>
</dbReference>
<accession>A0A8D0DY54</accession>
<protein>
    <recommendedName>
        <fullName evidence="4">Ig-like domain-containing protein</fullName>
    </recommendedName>
</protein>